<dbReference type="Proteomes" id="UP000805704">
    <property type="component" value="Chromosome 11"/>
</dbReference>
<reference evidence="1" key="1">
    <citation type="submission" date="2020-04" db="EMBL/GenBank/DDBJ databases">
        <title>A chromosome-scale assembly and high-density genetic map of the yellow drum (Nibea albiflora) genome.</title>
        <authorList>
            <person name="Xu D."/>
            <person name="Zhang W."/>
            <person name="Chen R."/>
            <person name="Tan P."/>
            <person name="Wang L."/>
            <person name="Song H."/>
            <person name="Tian L."/>
            <person name="Zhu Q."/>
            <person name="Wang B."/>
        </authorList>
    </citation>
    <scope>NUCLEOTIDE SEQUENCE</scope>
    <source>
        <strain evidence="1">ZJHYS-2018</strain>
    </source>
</reference>
<proteinExistence type="predicted"/>
<comment type="caution">
    <text evidence="1">The sequence shown here is derived from an EMBL/GenBank/DDBJ whole genome shotgun (WGS) entry which is preliminary data.</text>
</comment>
<name>A0ACB7FHG6_NIBAL</name>
<evidence type="ECO:0000313" key="1">
    <source>
        <dbReference type="EMBL" id="KAG8013707.1"/>
    </source>
</evidence>
<gene>
    <name evidence="1" type="ORF">GBF38_022335</name>
</gene>
<dbReference type="EMBL" id="CM024799">
    <property type="protein sequence ID" value="KAG8013707.1"/>
    <property type="molecule type" value="Genomic_DNA"/>
</dbReference>
<keyword evidence="2" id="KW-1185">Reference proteome</keyword>
<sequence>MRGQVEQVEHVLQAPNQTQKQKKSLMNWRGLVKSLMQAQMERDQQREKEASRQEQRWKRMQQQVSQMQQQVNMMTEEQRTELDTMDEIYRPQRIKRVVVKTMMEILGTQMR</sequence>
<protein>
    <submittedName>
        <fullName evidence="1">Uncharacterized protein</fullName>
    </submittedName>
</protein>
<accession>A0ACB7FHG6</accession>
<organism evidence="1 2">
    <name type="scientific">Nibea albiflora</name>
    <name type="common">Yellow drum</name>
    <name type="synonym">Corvina albiflora</name>
    <dbReference type="NCBI Taxonomy" id="240163"/>
    <lineage>
        <taxon>Eukaryota</taxon>
        <taxon>Metazoa</taxon>
        <taxon>Chordata</taxon>
        <taxon>Craniata</taxon>
        <taxon>Vertebrata</taxon>
        <taxon>Euteleostomi</taxon>
        <taxon>Actinopterygii</taxon>
        <taxon>Neopterygii</taxon>
        <taxon>Teleostei</taxon>
        <taxon>Neoteleostei</taxon>
        <taxon>Acanthomorphata</taxon>
        <taxon>Eupercaria</taxon>
        <taxon>Sciaenidae</taxon>
        <taxon>Nibea</taxon>
    </lineage>
</organism>
<evidence type="ECO:0000313" key="2">
    <source>
        <dbReference type="Proteomes" id="UP000805704"/>
    </source>
</evidence>